<organism evidence="4 5">
    <name type="scientific">Kocuria soli</name>
    <dbReference type="NCBI Taxonomy" id="2485125"/>
    <lineage>
        <taxon>Bacteria</taxon>
        <taxon>Bacillati</taxon>
        <taxon>Actinomycetota</taxon>
        <taxon>Actinomycetes</taxon>
        <taxon>Micrococcales</taxon>
        <taxon>Micrococcaceae</taxon>
        <taxon>Kocuria</taxon>
    </lineage>
</organism>
<dbReference type="GO" id="GO:0008836">
    <property type="term" value="F:diaminopimelate decarboxylase activity"/>
    <property type="evidence" value="ECO:0007669"/>
    <property type="project" value="TreeGrafter"/>
</dbReference>
<dbReference type="SUPFAM" id="SSF51419">
    <property type="entry name" value="PLP-binding barrel"/>
    <property type="match status" value="1"/>
</dbReference>
<dbReference type="Pfam" id="PF02784">
    <property type="entry name" value="Orn_Arg_deC_N"/>
    <property type="match status" value="1"/>
</dbReference>
<dbReference type="Proteomes" id="UP000270616">
    <property type="component" value="Unassembled WGS sequence"/>
</dbReference>
<proteinExistence type="predicted"/>
<dbReference type="PANTHER" id="PTHR43727:SF2">
    <property type="entry name" value="GROUP IV DECARBOXYLASE"/>
    <property type="match status" value="1"/>
</dbReference>
<dbReference type="InterPro" id="IPR022644">
    <property type="entry name" value="De-COase2_N"/>
</dbReference>
<sequence>MATDPLRAAAHGTPPLAARLEPWMRDLLSDPGECDRLLRTYGSPVNVHDFTPLQRNAAEMVQSGARHGVPLRVFVARKANKTLGLVEAVKDLGHGIDVASERELRQVLDLGMSPADIILTAAVKPERLLRLAMERGVPVALDNLDEALLAQQVSSGLPAPSPVVLRMAPEPAEGLAPTRFGESAETWLSFLDDHPLEAAGQRVDGIHFHLHGYSARDRAVALTQAIEFIDRLREGGHAPSFIDMGGGVPMSYLNDGEQWATFWEQHEADLLDGGTTQTWRGDGLGLRVEDHSEGPRLTGVRDVYPYHQSPVRGEWLDAVLTTQIAPGVTVAQALNERGITLRCEPGRSMLDGCGLTLARVVFRKHTSDGVPIVGLEMNRTQCRSTSADFLVDPVLVRTGSQARGASHKEAWNGNDGAFLVGAYCIEAELILRRRICFPAGIDVGDVIALPNTAGYLMHILESASHQIPLAANVVRSGAEFVRDGIDLG</sequence>
<dbReference type="InterPro" id="IPR000183">
    <property type="entry name" value="Orn/DAP/Arg_de-COase"/>
</dbReference>
<dbReference type="SUPFAM" id="SSF50621">
    <property type="entry name" value="Alanine racemase C-terminal domain-like"/>
    <property type="match status" value="1"/>
</dbReference>
<gene>
    <name evidence="4" type="ORF">EDL96_12185</name>
</gene>
<feature type="domain" description="Orn/DAP/Arg decarboxylase 2 N-terminal" evidence="3">
    <location>
        <begin position="70"/>
        <end position="258"/>
    </location>
</feature>
<comment type="caution">
    <text evidence="4">The sequence shown here is derived from an EMBL/GenBank/DDBJ whole genome shotgun (WGS) entry which is preliminary data.</text>
</comment>
<evidence type="ECO:0000313" key="4">
    <source>
        <dbReference type="EMBL" id="ROZ61884.1"/>
    </source>
</evidence>
<keyword evidence="2" id="KW-0663">Pyridoxal phosphate</keyword>
<protein>
    <submittedName>
        <fullName evidence="4">Y4yA family PLP-dependent enzyme</fullName>
    </submittedName>
</protein>
<dbReference type="PANTHER" id="PTHR43727">
    <property type="entry name" value="DIAMINOPIMELATE DECARBOXYLASE"/>
    <property type="match status" value="1"/>
</dbReference>
<dbReference type="GO" id="GO:0009089">
    <property type="term" value="P:lysine biosynthetic process via diaminopimelate"/>
    <property type="evidence" value="ECO:0007669"/>
    <property type="project" value="TreeGrafter"/>
</dbReference>
<reference evidence="4 5" key="1">
    <citation type="submission" date="2018-10" db="EMBL/GenBank/DDBJ databases">
        <title>Kocuria sp. M5W7-7, whole genome shotgun sequence.</title>
        <authorList>
            <person name="Tuo L."/>
        </authorList>
    </citation>
    <scope>NUCLEOTIDE SEQUENCE [LARGE SCALE GENOMIC DNA]</scope>
    <source>
        <strain evidence="4 5">M5W7-7</strain>
    </source>
</reference>
<evidence type="ECO:0000256" key="2">
    <source>
        <dbReference type="ARBA" id="ARBA00022898"/>
    </source>
</evidence>
<comment type="cofactor">
    <cofactor evidence="1">
        <name>pyridoxal 5'-phosphate</name>
        <dbReference type="ChEBI" id="CHEBI:597326"/>
    </cofactor>
</comment>
<evidence type="ECO:0000313" key="5">
    <source>
        <dbReference type="Proteomes" id="UP000270616"/>
    </source>
</evidence>
<accession>A0A3N3ZR57</accession>
<evidence type="ECO:0000259" key="3">
    <source>
        <dbReference type="Pfam" id="PF02784"/>
    </source>
</evidence>
<dbReference type="InterPro" id="IPR029066">
    <property type="entry name" value="PLP-binding_barrel"/>
</dbReference>
<dbReference type="EMBL" id="RKMF01000017">
    <property type="protein sequence ID" value="ROZ61884.1"/>
    <property type="molecule type" value="Genomic_DNA"/>
</dbReference>
<dbReference type="OrthoDB" id="3275594at2"/>
<name>A0A3N3ZR57_9MICC</name>
<dbReference type="Gene3D" id="2.40.37.10">
    <property type="entry name" value="Lyase, Ornithine Decarboxylase, Chain A, domain 1"/>
    <property type="match status" value="1"/>
</dbReference>
<keyword evidence="5" id="KW-1185">Reference proteome</keyword>
<evidence type="ECO:0000256" key="1">
    <source>
        <dbReference type="ARBA" id="ARBA00001933"/>
    </source>
</evidence>
<dbReference type="Gene3D" id="3.20.20.10">
    <property type="entry name" value="Alanine racemase"/>
    <property type="match status" value="1"/>
</dbReference>
<dbReference type="InterPro" id="IPR009006">
    <property type="entry name" value="Ala_racemase/Decarboxylase_C"/>
</dbReference>
<dbReference type="PRINTS" id="PR01179">
    <property type="entry name" value="ODADCRBXLASE"/>
</dbReference>
<dbReference type="AlphaFoldDB" id="A0A3N3ZR57"/>